<evidence type="ECO:0000313" key="3">
    <source>
        <dbReference type="EMBL" id="KHN76985.1"/>
    </source>
</evidence>
<dbReference type="GO" id="GO:0001003">
    <property type="term" value="F:RNA polymerase III type 2 promoter sequence-specific DNA binding"/>
    <property type="evidence" value="ECO:0007669"/>
    <property type="project" value="TreeGrafter"/>
</dbReference>
<dbReference type="OrthoDB" id="5598268at2759"/>
<protein>
    <submittedName>
        <fullName evidence="3">General transcription factor 3C polypeptide 5</fullName>
    </submittedName>
</protein>
<dbReference type="Proteomes" id="UP000031036">
    <property type="component" value="Unassembled WGS sequence"/>
</dbReference>
<feature type="domain" description="Transcription factor IIIC subunit 5 HTH" evidence="2">
    <location>
        <begin position="313"/>
        <end position="352"/>
    </location>
</feature>
<keyword evidence="4" id="KW-1185">Reference proteome</keyword>
<evidence type="ECO:0000259" key="2">
    <source>
        <dbReference type="Pfam" id="PF09734"/>
    </source>
</evidence>
<gene>
    <name evidence="3" type="primary">Gtf3c5</name>
    <name evidence="3" type="ORF">Tcan_06045</name>
</gene>
<evidence type="ECO:0000313" key="4">
    <source>
        <dbReference type="Proteomes" id="UP000031036"/>
    </source>
</evidence>
<dbReference type="PANTHER" id="PTHR13230:SF5">
    <property type="entry name" value="GENERAL TRANSCRIPTION FACTOR 3C POLYPEPTIDE 5"/>
    <property type="match status" value="1"/>
</dbReference>
<dbReference type="GO" id="GO:0000127">
    <property type="term" value="C:transcription factor TFIIIC complex"/>
    <property type="evidence" value="ECO:0007669"/>
    <property type="project" value="InterPro"/>
</dbReference>
<feature type="region of interest" description="Disordered" evidence="1">
    <location>
        <begin position="50"/>
        <end position="96"/>
    </location>
</feature>
<dbReference type="EMBL" id="JPKZ01002389">
    <property type="protein sequence ID" value="KHN76985.1"/>
    <property type="molecule type" value="Genomic_DNA"/>
</dbReference>
<dbReference type="STRING" id="6265.A0A0B2V7P0"/>
<dbReference type="Pfam" id="PF09734">
    <property type="entry name" value="Tau95"/>
    <property type="match status" value="2"/>
</dbReference>
<feature type="domain" description="Transcription factor IIIC subunit 5 HTH" evidence="2">
    <location>
        <begin position="133"/>
        <end position="228"/>
    </location>
</feature>
<sequence length="727" mass="81903">MEDECYLLFTEEMPKDVNRKECQLTAIRSCGPEVKQSYSLPDYLQNHDLQRTHQKRKLDKALSHKNDSNYKAKPTKKGGQASSPKRGDSNVDASCAETVSEDEQLSRFALDWRQVFVVNNSISDEELYRPEYNSKLTVSVRMKDAFPNRPSREAVKHTNIICGDSDATAQIRTLFEARPMWTKFAIKKCTGLTDYEFRLAVKKYAFYIIDGPWAHLWCRFGYEPRFYPDQDTACAVPVTKSSSSSSDDSGNDQTDFLYIRGQQTRFSKIWFSICDIKLPIADAILEHDENPLTRRARADDRYGWLPPTLVGYRLAVKKYAFYIIDGPWAHLWCRFGYEPRFYPDAKAYQTVRIDFGDCLRLYKANNLEFGTQDTACAVPVTKSSSSSSDDSGNDQTDFLYIRGQQTRFSKIWFSICDIKLPIADAILEHDENPLTRRARADDRYGWLPPGALDAVKQVIQEDICSVVQLAGVPDVVTKKDYRYSTQRKNCLLTHAREAFDGIVSKCEDDKGVASNISNEDEHKGAHEGAELKLSGLKEESQRKGDAECMKEENCMKDSAGCLEGYNETLINLDDDECAQTGVGSAVENEGIGELGVLTSNMYNINDFVAFVMNRYSAGVGWCGGEEGTEADFDKYDLNGSYAVSAWNGYAERAEFDERYVTSLNGWFLDGSPLSVNALGANTSLTMEENVNGSGKAVEAQNFDDETEKEFNEILSSMNKILNSDSNS</sequence>
<evidence type="ECO:0000256" key="1">
    <source>
        <dbReference type="SAM" id="MobiDB-lite"/>
    </source>
</evidence>
<proteinExistence type="predicted"/>
<dbReference type="GO" id="GO:0006384">
    <property type="term" value="P:transcription initiation at RNA polymerase III promoter"/>
    <property type="evidence" value="ECO:0007669"/>
    <property type="project" value="InterPro"/>
</dbReference>
<feature type="compositionally biased region" description="Basic and acidic residues" evidence="1">
    <location>
        <begin position="59"/>
        <end position="70"/>
    </location>
</feature>
<dbReference type="InterPro" id="IPR019136">
    <property type="entry name" value="TF_IIIC_su-5_HTH"/>
</dbReference>
<dbReference type="GO" id="GO:0001002">
    <property type="term" value="F:RNA polymerase III type 1 promoter sequence-specific DNA binding"/>
    <property type="evidence" value="ECO:0007669"/>
    <property type="project" value="TreeGrafter"/>
</dbReference>
<dbReference type="InterPro" id="IPR040454">
    <property type="entry name" value="TF_IIIC_Tfc1/Sfc1"/>
</dbReference>
<reference evidence="3 4" key="1">
    <citation type="submission" date="2014-11" db="EMBL/GenBank/DDBJ databases">
        <title>Genetic blueprint of the zoonotic pathogen Toxocara canis.</title>
        <authorList>
            <person name="Zhu X.-Q."/>
            <person name="Korhonen P.K."/>
            <person name="Cai H."/>
            <person name="Young N.D."/>
            <person name="Nejsum P."/>
            <person name="von Samson-Himmelstjerna G."/>
            <person name="Boag P.R."/>
            <person name="Tan P."/>
            <person name="Li Q."/>
            <person name="Min J."/>
            <person name="Yang Y."/>
            <person name="Wang X."/>
            <person name="Fang X."/>
            <person name="Hall R.S."/>
            <person name="Hofmann A."/>
            <person name="Sternberg P.W."/>
            <person name="Jex A.R."/>
            <person name="Gasser R.B."/>
        </authorList>
    </citation>
    <scope>NUCLEOTIDE SEQUENCE [LARGE SCALE GENOMIC DNA]</scope>
    <source>
        <strain evidence="3">PN_DK_2014</strain>
    </source>
</reference>
<organism evidence="3 4">
    <name type="scientific">Toxocara canis</name>
    <name type="common">Canine roundworm</name>
    <dbReference type="NCBI Taxonomy" id="6265"/>
    <lineage>
        <taxon>Eukaryota</taxon>
        <taxon>Metazoa</taxon>
        <taxon>Ecdysozoa</taxon>
        <taxon>Nematoda</taxon>
        <taxon>Chromadorea</taxon>
        <taxon>Rhabditida</taxon>
        <taxon>Spirurina</taxon>
        <taxon>Ascaridomorpha</taxon>
        <taxon>Ascaridoidea</taxon>
        <taxon>Toxocaridae</taxon>
        <taxon>Toxocara</taxon>
    </lineage>
</organism>
<dbReference type="PANTHER" id="PTHR13230">
    <property type="entry name" value="GENERAL TRANSCRIPTION FACTOR IIIC, POLYPEPTIDE 5"/>
    <property type="match status" value="1"/>
</dbReference>
<comment type="caution">
    <text evidence="3">The sequence shown here is derived from an EMBL/GenBank/DDBJ whole genome shotgun (WGS) entry which is preliminary data.</text>
</comment>
<dbReference type="AlphaFoldDB" id="A0A0B2V7P0"/>
<name>A0A0B2V7P0_TOXCA</name>
<accession>A0A0B2V7P0</accession>